<dbReference type="KEGG" id="mff:MFFC18_09450"/>
<dbReference type="GO" id="GO:0004803">
    <property type="term" value="F:transposase activity"/>
    <property type="evidence" value="ECO:0007669"/>
    <property type="project" value="InterPro"/>
</dbReference>
<dbReference type="GO" id="GO:0003677">
    <property type="term" value="F:DNA binding"/>
    <property type="evidence" value="ECO:0007669"/>
    <property type="project" value="InterPro"/>
</dbReference>
<dbReference type="Proteomes" id="UP000322214">
    <property type="component" value="Chromosome"/>
</dbReference>
<evidence type="ECO:0000313" key="1">
    <source>
        <dbReference type="EMBL" id="QEG21093.1"/>
    </source>
</evidence>
<dbReference type="InterPro" id="IPR036515">
    <property type="entry name" value="Transposase_17_sf"/>
</dbReference>
<gene>
    <name evidence="1" type="ORF">MFFC18_09450</name>
</gene>
<dbReference type="Gene3D" id="3.30.70.1290">
    <property type="entry name" value="Transposase IS200-like"/>
    <property type="match status" value="1"/>
</dbReference>
<accession>A0A5B9PDS2</accession>
<dbReference type="EMBL" id="CP042912">
    <property type="protein sequence ID" value="QEG21093.1"/>
    <property type="molecule type" value="Genomic_DNA"/>
</dbReference>
<proteinExistence type="predicted"/>
<evidence type="ECO:0000313" key="2">
    <source>
        <dbReference type="Proteomes" id="UP000322214"/>
    </source>
</evidence>
<dbReference type="STRING" id="980251.GCA_001642875_01995"/>
<sequence length="208" mass="23508">MIHGYHVIMPMYGFWLPNDPRGAWSDYVRKFEIAKHGHASKSLDRKDIESLTDSELRDRNLAIDSLKYPSVSIEGVQALAISQGFAKQIEKSNYTAWACSVLPEHTHFVLARHSYKVEQVTNLLKGAATASIVESGLHPLAAFAQKGQRPPRMWAARGWKQYLDSEEAIENAINYVVENPEKEGKRIQSWSFVTPFAGIEKGGWTTYQ</sequence>
<dbReference type="RefSeq" id="WP_075081881.1">
    <property type="nucleotide sequence ID" value="NZ_CP042912.1"/>
</dbReference>
<keyword evidence="2" id="KW-1185">Reference proteome</keyword>
<reference evidence="1 2" key="1">
    <citation type="submission" date="2019-08" db="EMBL/GenBank/DDBJ databases">
        <title>Deep-cultivation of Planctomycetes and their phenomic and genomic characterization uncovers novel biology.</title>
        <authorList>
            <person name="Wiegand S."/>
            <person name="Jogler M."/>
            <person name="Boedeker C."/>
            <person name="Pinto D."/>
            <person name="Vollmers J."/>
            <person name="Rivas-Marin E."/>
            <person name="Kohn T."/>
            <person name="Peeters S.H."/>
            <person name="Heuer A."/>
            <person name="Rast P."/>
            <person name="Oberbeckmann S."/>
            <person name="Bunk B."/>
            <person name="Jeske O."/>
            <person name="Meyerdierks A."/>
            <person name="Storesund J.E."/>
            <person name="Kallscheuer N."/>
            <person name="Luecker S."/>
            <person name="Lage O.M."/>
            <person name="Pohl T."/>
            <person name="Merkel B.J."/>
            <person name="Hornburger P."/>
            <person name="Mueller R.-W."/>
            <person name="Bruemmer F."/>
            <person name="Labrenz M."/>
            <person name="Spormann A.M."/>
            <person name="Op den Camp H."/>
            <person name="Overmann J."/>
            <person name="Amann R."/>
            <person name="Jetten M.S.M."/>
            <person name="Mascher T."/>
            <person name="Medema M.H."/>
            <person name="Devos D.P."/>
            <person name="Kaster A.-K."/>
            <person name="Ovreas L."/>
            <person name="Rohde M."/>
            <person name="Galperin M.Y."/>
            <person name="Jogler C."/>
        </authorList>
    </citation>
    <scope>NUCLEOTIDE SEQUENCE [LARGE SCALE GENOMIC DNA]</scope>
    <source>
        <strain evidence="1 2">FC18</strain>
    </source>
</reference>
<dbReference type="AlphaFoldDB" id="A0A5B9PDS2"/>
<protein>
    <recommendedName>
        <fullName evidence="3">Transposase IS200-like domain-containing protein</fullName>
    </recommendedName>
</protein>
<name>A0A5B9PDS2_9BACT</name>
<dbReference type="SUPFAM" id="SSF143422">
    <property type="entry name" value="Transposase IS200-like"/>
    <property type="match status" value="1"/>
</dbReference>
<evidence type="ECO:0008006" key="3">
    <source>
        <dbReference type="Google" id="ProtNLM"/>
    </source>
</evidence>
<dbReference type="OrthoDB" id="274904at2"/>
<organism evidence="1 2">
    <name type="scientific">Mariniblastus fucicola</name>
    <dbReference type="NCBI Taxonomy" id="980251"/>
    <lineage>
        <taxon>Bacteria</taxon>
        <taxon>Pseudomonadati</taxon>
        <taxon>Planctomycetota</taxon>
        <taxon>Planctomycetia</taxon>
        <taxon>Pirellulales</taxon>
        <taxon>Pirellulaceae</taxon>
        <taxon>Mariniblastus</taxon>
    </lineage>
</organism>
<dbReference type="GO" id="GO:0006313">
    <property type="term" value="P:DNA transposition"/>
    <property type="evidence" value="ECO:0007669"/>
    <property type="project" value="InterPro"/>
</dbReference>